<dbReference type="Pfam" id="PF02992">
    <property type="entry name" value="Transposase_21"/>
    <property type="match status" value="1"/>
</dbReference>
<protein>
    <submittedName>
        <fullName evidence="1">6474_t:CDS:1</fullName>
    </submittedName>
</protein>
<sequence>MARTLRTSVQCFCSECNGCLRDPRIKKTHEIESSLQTQQTMDDTASICSEEIPEILNFTADESDDDSEYDDECVNIESETESDNNGAESESVAEDESFEAFGTHSSNSTDDNEDDDVTFNSTEMEHFMWIILFLFKMQVHFKIPTTHIDIFIKFLRIILIDIDKQRFASFPNSIYVARKLIHLRDLFKTYVSCSKCHTLYDLRQTVNYKQDGQLAIRKCSHIEFPNNRNHITESCNFPLTKQIRLFGNRIANKPLSLFPLGSLKDQLKSMYQRPGFEKMLSHWRTRQLPSTFISDIYDGKRWKNFADKNNELFFNIASASTHLGLMFNLDWFQMFSSSTHSTGALYGVIMNLPPNERFKPENMLVALIMPGPREASLHQINNYISPFVNQLLDLWDGVSLITNDYPEGSTIRAALIGLACDLPAGRKLCGHISYNTACHWCYKTADSSRSFGGFTDMGEWFRLRNATKHREDAMAWHACQTKNARKDHVSKTHARWSELLRLPYFDPITFLPIDGLHNLWLGDGSWLMKRIWIEEGKITKRKLQIISSRLKTLTTPPDIGRMPTNKVDVTDGFVGLTADEWKNFYLVAAAVVLYDLLEDEVDRQILTYFIRACSIFVSKILTPRLLEEAHQLVIKLLRLIEEAYGKAKISPNLHLTLHIAESCLLYGPLSSFWCYGYERMNGFL</sequence>
<dbReference type="PANTHER" id="PTHR46579:SF2">
    <property type="entry name" value="C2H2-TYPE DOMAIN-CONTAINING PROTEIN"/>
    <property type="match status" value="1"/>
</dbReference>
<reference evidence="1" key="1">
    <citation type="submission" date="2021-06" db="EMBL/GenBank/DDBJ databases">
        <authorList>
            <person name="Kallberg Y."/>
            <person name="Tangrot J."/>
            <person name="Rosling A."/>
        </authorList>
    </citation>
    <scope>NUCLEOTIDE SEQUENCE</scope>
    <source>
        <strain evidence="1">BR232B</strain>
    </source>
</reference>
<name>A0A9N9E0F8_9GLOM</name>
<feature type="non-terminal residue" evidence="1">
    <location>
        <position position="1"/>
    </location>
</feature>
<proteinExistence type="predicted"/>
<organism evidence="1 2">
    <name type="scientific">Paraglomus brasilianum</name>
    <dbReference type="NCBI Taxonomy" id="144538"/>
    <lineage>
        <taxon>Eukaryota</taxon>
        <taxon>Fungi</taxon>
        <taxon>Fungi incertae sedis</taxon>
        <taxon>Mucoromycota</taxon>
        <taxon>Glomeromycotina</taxon>
        <taxon>Glomeromycetes</taxon>
        <taxon>Paraglomerales</taxon>
        <taxon>Paraglomeraceae</taxon>
        <taxon>Paraglomus</taxon>
    </lineage>
</organism>
<dbReference type="Proteomes" id="UP000789739">
    <property type="component" value="Unassembled WGS sequence"/>
</dbReference>
<accession>A0A9N9E0F8</accession>
<dbReference type="EMBL" id="CAJVPI010003158">
    <property type="protein sequence ID" value="CAG8655027.1"/>
    <property type="molecule type" value="Genomic_DNA"/>
</dbReference>
<comment type="caution">
    <text evidence="1">The sequence shown here is derived from an EMBL/GenBank/DDBJ whole genome shotgun (WGS) entry which is preliminary data.</text>
</comment>
<dbReference type="PANTHER" id="PTHR46579">
    <property type="entry name" value="F5/8 TYPE C DOMAIN-CONTAINING PROTEIN-RELATED"/>
    <property type="match status" value="1"/>
</dbReference>
<dbReference type="AlphaFoldDB" id="A0A9N9E0F8"/>
<evidence type="ECO:0000313" key="2">
    <source>
        <dbReference type="Proteomes" id="UP000789739"/>
    </source>
</evidence>
<dbReference type="OrthoDB" id="3039677at2759"/>
<evidence type="ECO:0000313" key="1">
    <source>
        <dbReference type="EMBL" id="CAG8655027.1"/>
    </source>
</evidence>
<dbReference type="InterPro" id="IPR004242">
    <property type="entry name" value="Transposase_21"/>
</dbReference>
<gene>
    <name evidence="1" type="ORF">PBRASI_LOCUS10466</name>
</gene>
<keyword evidence="2" id="KW-1185">Reference proteome</keyword>